<evidence type="ECO:0000313" key="1">
    <source>
        <dbReference type="EMBL" id="GMH25480.1"/>
    </source>
</evidence>
<proteinExistence type="predicted"/>
<keyword evidence="2" id="KW-1185">Reference proteome</keyword>
<evidence type="ECO:0000313" key="2">
    <source>
        <dbReference type="Proteomes" id="UP001279734"/>
    </source>
</evidence>
<name>A0AAD3T9P1_NEPGR</name>
<gene>
    <name evidence="1" type="ORF">Nepgr_027323</name>
</gene>
<dbReference type="EMBL" id="BSYO01000029">
    <property type="protein sequence ID" value="GMH25480.1"/>
    <property type="molecule type" value="Genomic_DNA"/>
</dbReference>
<protein>
    <submittedName>
        <fullName evidence="1">Uncharacterized protein</fullName>
    </submittedName>
</protein>
<dbReference type="Proteomes" id="UP001279734">
    <property type="component" value="Unassembled WGS sequence"/>
</dbReference>
<sequence>MIPCTHNESVHVKAASAFFSTPGATPRSPALQALQSPHPRLDGPSLCDLRILKARVILMWSFQAPKRIWTTPKLSTRSHQIPKRTIIAR</sequence>
<organism evidence="1 2">
    <name type="scientific">Nepenthes gracilis</name>
    <name type="common">Slender pitcher plant</name>
    <dbReference type="NCBI Taxonomy" id="150966"/>
    <lineage>
        <taxon>Eukaryota</taxon>
        <taxon>Viridiplantae</taxon>
        <taxon>Streptophyta</taxon>
        <taxon>Embryophyta</taxon>
        <taxon>Tracheophyta</taxon>
        <taxon>Spermatophyta</taxon>
        <taxon>Magnoliopsida</taxon>
        <taxon>eudicotyledons</taxon>
        <taxon>Gunneridae</taxon>
        <taxon>Pentapetalae</taxon>
        <taxon>Caryophyllales</taxon>
        <taxon>Nepenthaceae</taxon>
        <taxon>Nepenthes</taxon>
    </lineage>
</organism>
<comment type="caution">
    <text evidence="1">The sequence shown here is derived from an EMBL/GenBank/DDBJ whole genome shotgun (WGS) entry which is preliminary data.</text>
</comment>
<reference evidence="1" key="1">
    <citation type="submission" date="2023-05" db="EMBL/GenBank/DDBJ databases">
        <title>Nepenthes gracilis genome sequencing.</title>
        <authorList>
            <person name="Fukushima K."/>
        </authorList>
    </citation>
    <scope>NUCLEOTIDE SEQUENCE</scope>
    <source>
        <strain evidence="1">SING2019-196</strain>
    </source>
</reference>
<accession>A0AAD3T9P1</accession>
<dbReference type="AlphaFoldDB" id="A0AAD3T9P1"/>